<gene>
    <name evidence="5" type="ORF">N7G274_001580</name>
</gene>
<dbReference type="Gene3D" id="3.30.420.10">
    <property type="entry name" value="Ribonuclease H-like superfamily/Ribonuclease H"/>
    <property type="match status" value="1"/>
</dbReference>
<dbReference type="CDD" id="cd06141">
    <property type="entry name" value="WRN_exo"/>
    <property type="match status" value="1"/>
</dbReference>
<evidence type="ECO:0000313" key="6">
    <source>
        <dbReference type="Proteomes" id="UP001590950"/>
    </source>
</evidence>
<dbReference type="InterPro" id="IPR002562">
    <property type="entry name" value="3'-5'_exonuclease_dom"/>
</dbReference>
<dbReference type="InterPro" id="IPR051132">
    <property type="entry name" value="3-5_Exonuclease_domain"/>
</dbReference>
<dbReference type="SUPFAM" id="SSF53098">
    <property type="entry name" value="Ribonuclease H-like"/>
    <property type="match status" value="1"/>
</dbReference>
<dbReference type="PANTHER" id="PTHR13620">
    <property type="entry name" value="3-5 EXONUCLEASE"/>
    <property type="match status" value="1"/>
</dbReference>
<dbReference type="InterPro" id="IPR036397">
    <property type="entry name" value="RNaseH_sf"/>
</dbReference>
<dbReference type="EMBL" id="JBEFKJ010000004">
    <property type="protein sequence ID" value="KAL2046133.1"/>
    <property type="molecule type" value="Genomic_DNA"/>
</dbReference>
<protein>
    <recommendedName>
        <fullName evidence="4">3'-5' exonuclease domain-containing protein</fullName>
    </recommendedName>
</protein>
<keyword evidence="2" id="KW-0378">Hydrolase</keyword>
<evidence type="ECO:0000313" key="5">
    <source>
        <dbReference type="EMBL" id="KAL2046133.1"/>
    </source>
</evidence>
<feature type="compositionally biased region" description="Low complexity" evidence="3">
    <location>
        <begin position="565"/>
        <end position="576"/>
    </location>
</feature>
<accession>A0ABR4ARM9</accession>
<name>A0ABR4ARM9_9LECA</name>
<reference evidence="5 6" key="1">
    <citation type="submission" date="2024-09" db="EMBL/GenBank/DDBJ databases">
        <title>Rethinking Asexuality: The Enigmatic Case of Functional Sexual Genes in Lepraria (Stereocaulaceae).</title>
        <authorList>
            <person name="Doellman M."/>
            <person name="Sun Y."/>
            <person name="Barcenas-Pena A."/>
            <person name="Lumbsch H.T."/>
            <person name="Grewe F."/>
        </authorList>
    </citation>
    <scope>NUCLEOTIDE SEQUENCE [LARGE SCALE GENOMIC DNA]</scope>
    <source>
        <strain evidence="5 6">Mercado 3170</strain>
    </source>
</reference>
<evidence type="ECO:0000259" key="4">
    <source>
        <dbReference type="SMART" id="SM00474"/>
    </source>
</evidence>
<comment type="caution">
    <text evidence="5">The sequence shown here is derived from an EMBL/GenBank/DDBJ whole genome shotgun (WGS) entry which is preliminary data.</text>
</comment>
<feature type="compositionally biased region" description="Basic and acidic residues" evidence="3">
    <location>
        <begin position="209"/>
        <end position="223"/>
    </location>
</feature>
<dbReference type="InterPro" id="IPR012337">
    <property type="entry name" value="RNaseH-like_sf"/>
</dbReference>
<proteinExistence type="predicted"/>
<sequence length="698" mass="78042">MLLPHRRILYLGGRSCSYVCPALKMSSDKGQDEIIRIETGAIPTASMPSPKPQQDRTWNSTRGISFAGEKLKHGPSEIKAERRESVYEAMRSAWSSLLFKAQDYSVPDQETVDRTSNKGHIKRDRVLLAQVSSEGGSTPRAGAEQHLGPIKKANNENRAFQNTIAVSSASGLNFQPSQQLACPDLSTSGYLVEDGTFYPVLSIPQSTCRTEDTRIIEKDRSPLESDSGSTPPPKDAPFCTPLGFHIPKAKLQQAMDAKPSSVGAYWQYTLYQGPDGDKDKVKVHYCKSKDTTEQICQLFLDEEVLGFDIEWKMNASAADGVKKNVALIQMASEKRIALFHIARYPNGTTVDDFVAPALKRIMESPSISKVGVSVKGDCTRLRKFMNIESRGIFELSHLYKLVKYSSGDVKKINKLMVSLAQQVQEHLQLPLWKGEVRSSDWSQDLNYRQIQYAASDSYAGFQLYHMLESKRKALDPTPPRPAHAELKLPIRLANGQTVATYEASENVEESSVDAGPDLPISMEELAHDFFNIKLEDSSPNNSTLVPLARRITNNPLNIHKPPEPSSTSSTAVPSSSTKVMHPNVIEANTWLTNYKNSLPIDRKVIAKPSDLRAYHLWYYQGLEVYEIACRLRDPPLAKSTVASYILQAIIAEHLPFHRNRVWAVLPNLHDSIRGVYQAGIMSELKMKSNRRIQSLWKI</sequence>
<feature type="domain" description="3'-5' exonuclease" evidence="4">
    <location>
        <begin position="283"/>
        <end position="472"/>
    </location>
</feature>
<dbReference type="Proteomes" id="UP001590950">
    <property type="component" value="Unassembled WGS sequence"/>
</dbReference>
<organism evidence="5 6">
    <name type="scientific">Stereocaulon virgatum</name>
    <dbReference type="NCBI Taxonomy" id="373712"/>
    <lineage>
        <taxon>Eukaryota</taxon>
        <taxon>Fungi</taxon>
        <taxon>Dikarya</taxon>
        <taxon>Ascomycota</taxon>
        <taxon>Pezizomycotina</taxon>
        <taxon>Lecanoromycetes</taxon>
        <taxon>OSLEUM clade</taxon>
        <taxon>Lecanoromycetidae</taxon>
        <taxon>Lecanorales</taxon>
        <taxon>Lecanorineae</taxon>
        <taxon>Stereocaulaceae</taxon>
        <taxon>Stereocaulon</taxon>
    </lineage>
</organism>
<dbReference type="Pfam" id="PF01612">
    <property type="entry name" value="DNA_pol_A_exo1"/>
    <property type="match status" value="1"/>
</dbReference>
<keyword evidence="1" id="KW-0540">Nuclease</keyword>
<dbReference type="SMART" id="SM00474">
    <property type="entry name" value="35EXOc"/>
    <property type="match status" value="1"/>
</dbReference>
<keyword evidence="6" id="KW-1185">Reference proteome</keyword>
<evidence type="ECO:0000256" key="1">
    <source>
        <dbReference type="ARBA" id="ARBA00022722"/>
    </source>
</evidence>
<evidence type="ECO:0000256" key="3">
    <source>
        <dbReference type="SAM" id="MobiDB-lite"/>
    </source>
</evidence>
<feature type="region of interest" description="Disordered" evidence="3">
    <location>
        <begin position="209"/>
        <end position="235"/>
    </location>
</feature>
<evidence type="ECO:0000256" key="2">
    <source>
        <dbReference type="ARBA" id="ARBA00022801"/>
    </source>
</evidence>
<feature type="region of interest" description="Disordered" evidence="3">
    <location>
        <begin position="556"/>
        <end position="576"/>
    </location>
</feature>
<dbReference type="PANTHER" id="PTHR13620:SF104">
    <property type="entry name" value="EXONUCLEASE 3'-5' DOMAIN-CONTAINING PROTEIN 2"/>
    <property type="match status" value="1"/>
</dbReference>